<dbReference type="Gene3D" id="3.60.160.10">
    <property type="entry name" value="Mitochondrial biogenesis AIM24"/>
    <property type="match status" value="1"/>
</dbReference>
<dbReference type="PANTHER" id="PTHR43657:SF1">
    <property type="entry name" value="ALTERED INHERITANCE OF MITOCHONDRIA PROTEIN 24, MITOCHONDRIAL"/>
    <property type="match status" value="1"/>
</dbReference>
<dbReference type="NCBIfam" id="TIGR00266">
    <property type="entry name" value="TIGR00266 family protein"/>
    <property type="match status" value="1"/>
</dbReference>
<dbReference type="InterPro" id="IPR016031">
    <property type="entry name" value="Trp_RNA-bd_attenuator-like_dom"/>
</dbReference>
<comment type="caution">
    <text evidence="1">The sequence shown here is derived from an EMBL/GenBank/DDBJ whole genome shotgun (WGS) entry which is preliminary data.</text>
</comment>
<dbReference type="PANTHER" id="PTHR43657">
    <property type="entry name" value="TRYPTOPHAN RNA-BINDING ATTENUATOR PROTEIN-LIKE PROTEIN"/>
    <property type="match status" value="1"/>
</dbReference>
<dbReference type="AlphaFoldDB" id="A0AAE3DZB5"/>
<dbReference type="RefSeq" id="WP_117964993.1">
    <property type="nucleotide sequence ID" value="NZ_JAJEQM010000008.1"/>
</dbReference>
<evidence type="ECO:0000313" key="1">
    <source>
        <dbReference type="EMBL" id="MCC2210632.1"/>
    </source>
</evidence>
<name>A0AAE3DZB5_9FIRM</name>
<organism evidence="1 2">
    <name type="scientific">Hominilimicola fabiformis</name>
    <dbReference type="NCBI Taxonomy" id="2885356"/>
    <lineage>
        <taxon>Bacteria</taxon>
        <taxon>Bacillati</taxon>
        <taxon>Bacillota</taxon>
        <taxon>Clostridia</taxon>
        <taxon>Eubacteriales</taxon>
        <taxon>Oscillospiraceae</taxon>
        <taxon>Hominilimicola</taxon>
    </lineage>
</organism>
<dbReference type="InterPro" id="IPR036983">
    <property type="entry name" value="AIM24_sf"/>
</dbReference>
<accession>A0AAE3DZB5</accession>
<protein>
    <submittedName>
        <fullName evidence="1">TIGR00266 family protein</fullName>
    </submittedName>
</protein>
<evidence type="ECO:0000313" key="2">
    <source>
        <dbReference type="Proteomes" id="UP001198242"/>
    </source>
</evidence>
<gene>
    <name evidence="1" type="ORF">LKE05_07500</name>
</gene>
<dbReference type="SUPFAM" id="SSF51219">
    <property type="entry name" value="TRAP-like"/>
    <property type="match status" value="1"/>
</dbReference>
<dbReference type="EMBL" id="JAJEQM010000008">
    <property type="protein sequence ID" value="MCC2210632.1"/>
    <property type="molecule type" value="Genomic_DNA"/>
</dbReference>
<keyword evidence="2" id="KW-1185">Reference proteome</keyword>
<proteinExistence type="predicted"/>
<dbReference type="Pfam" id="PF01987">
    <property type="entry name" value="AIM24"/>
    <property type="match status" value="1"/>
</dbReference>
<dbReference type="InterPro" id="IPR002838">
    <property type="entry name" value="AIM24"/>
</dbReference>
<sequence length="228" mass="24650">MKTTIWGNILPAVTIDLEQGESIYTESGGMTWMSDKVKMDTNMKGGFMKGLGRMFSGESLFMATYTAEAPNQSITIASSFPGEIKELHISSDKEFICQKSAFLCAEQSVELSTYITSGIKKGLFGGEGFVLQKLSGNGTAFIELDGSVKEIDLAAGEKLKVDTGSVAIFESTVKYDVETVKGFKNMLFGGEGLFLTTLTGPGKVYLQTMNMAEFANKIIPYLPTPSSK</sequence>
<dbReference type="Proteomes" id="UP001198242">
    <property type="component" value="Unassembled WGS sequence"/>
</dbReference>
<reference evidence="1 2" key="1">
    <citation type="submission" date="2021-10" db="EMBL/GenBank/DDBJ databases">
        <title>Anaerobic single-cell dispensing facilitates the cultivation of human gut bacteria.</title>
        <authorList>
            <person name="Afrizal A."/>
        </authorList>
    </citation>
    <scope>NUCLEOTIDE SEQUENCE [LARGE SCALE GENOMIC DNA]</scope>
    <source>
        <strain evidence="1 2">CLA-AA-H232</strain>
    </source>
</reference>